<gene>
    <name evidence="3" type="ORF">BRAN1462_LOCUS34036</name>
</gene>
<evidence type="ECO:0000313" key="3">
    <source>
        <dbReference type="EMBL" id="CAD9589435.1"/>
    </source>
</evidence>
<dbReference type="AlphaFoldDB" id="A0A6U9X1A9"/>
<feature type="coiled-coil region" evidence="1">
    <location>
        <begin position="45"/>
        <end position="223"/>
    </location>
</feature>
<protein>
    <submittedName>
        <fullName evidence="3">Uncharacterized protein</fullName>
    </submittedName>
</protein>
<feature type="region of interest" description="Disordered" evidence="2">
    <location>
        <begin position="266"/>
        <end position="300"/>
    </location>
</feature>
<reference evidence="3" key="1">
    <citation type="submission" date="2021-01" db="EMBL/GenBank/DDBJ databases">
        <authorList>
            <person name="Corre E."/>
            <person name="Pelletier E."/>
            <person name="Niang G."/>
            <person name="Scheremetjew M."/>
            <person name="Finn R."/>
            <person name="Kale V."/>
            <person name="Holt S."/>
            <person name="Cochrane G."/>
            <person name="Meng A."/>
            <person name="Brown T."/>
            <person name="Cohen L."/>
        </authorList>
    </citation>
    <scope>NUCLEOTIDE SEQUENCE</scope>
    <source>
        <strain evidence="3">RCC3387</strain>
    </source>
</reference>
<name>A0A6U9X1A9_9DINO</name>
<proteinExistence type="predicted"/>
<dbReference type="EMBL" id="HBGW01053671">
    <property type="protein sequence ID" value="CAD9589435.1"/>
    <property type="molecule type" value="Transcribed_RNA"/>
</dbReference>
<keyword evidence="1" id="KW-0175">Coiled coil</keyword>
<sequence>MLAERPCRLEIVRRRLESVKRMVEVAGGIAVEAWKESQKADDRKQQQAMAEKTAVEQQLADALRQIEELKSMQRECLEKAAETEQKLIDTETEKLQVEVDRDRAEEANRALQEKVEEAKQACLEEKGNVDEFQKREEASKAEKEELMQQVGVLTEECEAHKQEAEDLVEQLATKEEELMNTNMGYCNLSDQMGDMREEFDEKARQLECVNETLSQRNAELLDEGIALRKEVHEWRHKVTDAEKAITRAQQGMPLAYSFLFVTPLAPETPNGAKAAEQAPREEKKRKKKSKYDEDFDEDLE</sequence>
<organism evidence="3">
    <name type="scientific">Zooxanthella nutricula</name>
    <dbReference type="NCBI Taxonomy" id="1333877"/>
    <lineage>
        <taxon>Eukaryota</taxon>
        <taxon>Sar</taxon>
        <taxon>Alveolata</taxon>
        <taxon>Dinophyceae</taxon>
        <taxon>Peridiniales</taxon>
        <taxon>Peridiniales incertae sedis</taxon>
        <taxon>Zooxanthella</taxon>
    </lineage>
</organism>
<accession>A0A6U9X1A9</accession>
<evidence type="ECO:0000256" key="1">
    <source>
        <dbReference type="SAM" id="Coils"/>
    </source>
</evidence>
<evidence type="ECO:0000256" key="2">
    <source>
        <dbReference type="SAM" id="MobiDB-lite"/>
    </source>
</evidence>